<reference evidence="13" key="1">
    <citation type="journal article" date="2013" name="Genetics">
        <title>The draft genome and transcriptome of Panagrellus redivivus are shaped by the harsh demands of a free-living lifestyle.</title>
        <authorList>
            <person name="Srinivasan J."/>
            <person name="Dillman A.R."/>
            <person name="Macchietto M.G."/>
            <person name="Heikkinen L."/>
            <person name="Lakso M."/>
            <person name="Fracchia K.M."/>
            <person name="Antoshechkin I."/>
            <person name="Mortazavi A."/>
            <person name="Wong G."/>
            <person name="Sternberg P.W."/>
        </authorList>
    </citation>
    <scope>NUCLEOTIDE SEQUENCE [LARGE SCALE GENOMIC DNA]</scope>
    <source>
        <strain evidence="13">MT8872</strain>
    </source>
</reference>
<feature type="compositionally biased region" description="Polar residues" evidence="10">
    <location>
        <begin position="537"/>
        <end position="546"/>
    </location>
</feature>
<dbReference type="GO" id="GO:0000812">
    <property type="term" value="C:Swr1 complex"/>
    <property type="evidence" value="ECO:0007669"/>
    <property type="project" value="TreeGrafter"/>
</dbReference>
<keyword evidence="6" id="KW-0067">ATP-binding</keyword>
<feature type="compositionally biased region" description="Basic and acidic residues" evidence="10">
    <location>
        <begin position="580"/>
        <end position="593"/>
    </location>
</feature>
<dbReference type="InterPro" id="IPR014001">
    <property type="entry name" value="Helicase_ATP-bd"/>
</dbReference>
<dbReference type="Gene3D" id="3.40.50.10810">
    <property type="entry name" value="Tandem AAA-ATPase domain"/>
    <property type="match status" value="1"/>
</dbReference>
<evidence type="ECO:0000256" key="10">
    <source>
        <dbReference type="SAM" id="MobiDB-lite"/>
    </source>
</evidence>
<dbReference type="PROSITE" id="PS51192">
    <property type="entry name" value="HELICASE_ATP_BIND_1"/>
    <property type="match status" value="1"/>
</dbReference>
<reference evidence="14" key="2">
    <citation type="submission" date="2020-10" db="UniProtKB">
        <authorList>
            <consortium name="WormBaseParasite"/>
        </authorList>
    </citation>
    <scope>IDENTIFICATION</scope>
</reference>
<keyword evidence="13" id="KW-1185">Reference proteome</keyword>
<dbReference type="SUPFAM" id="SSF52540">
    <property type="entry name" value="P-loop containing nucleoside triphosphate hydrolases"/>
    <property type="match status" value="2"/>
</dbReference>
<dbReference type="GO" id="GO:0016887">
    <property type="term" value="F:ATP hydrolysis activity"/>
    <property type="evidence" value="ECO:0007669"/>
    <property type="project" value="TreeGrafter"/>
</dbReference>
<dbReference type="InterPro" id="IPR027417">
    <property type="entry name" value="P-loop_NTPase"/>
</dbReference>
<feature type="domain" description="Helicase ATP-binding" evidence="11">
    <location>
        <begin position="643"/>
        <end position="808"/>
    </location>
</feature>
<feature type="compositionally biased region" description="Acidic residues" evidence="10">
    <location>
        <begin position="400"/>
        <end position="409"/>
    </location>
</feature>
<evidence type="ECO:0000259" key="12">
    <source>
        <dbReference type="PROSITE" id="PS51194"/>
    </source>
</evidence>
<keyword evidence="8" id="KW-0238">DNA-binding</keyword>
<evidence type="ECO:0000256" key="2">
    <source>
        <dbReference type="ARBA" id="ARBA00009220"/>
    </source>
</evidence>
<evidence type="ECO:0000313" key="14">
    <source>
        <dbReference type="WBParaSite" id="Pan_g13597.t1"/>
    </source>
</evidence>
<evidence type="ECO:0000256" key="4">
    <source>
        <dbReference type="ARBA" id="ARBA00022801"/>
    </source>
</evidence>
<dbReference type="GO" id="GO:0042393">
    <property type="term" value="F:histone binding"/>
    <property type="evidence" value="ECO:0007669"/>
    <property type="project" value="TreeGrafter"/>
</dbReference>
<feature type="compositionally biased region" description="Polar residues" evidence="10">
    <location>
        <begin position="453"/>
        <end position="482"/>
    </location>
</feature>
<dbReference type="PANTHER" id="PTHR45685:SF1">
    <property type="entry name" value="HELICASE SRCAP"/>
    <property type="match status" value="1"/>
</dbReference>
<evidence type="ECO:0000256" key="6">
    <source>
        <dbReference type="ARBA" id="ARBA00022840"/>
    </source>
</evidence>
<evidence type="ECO:0000259" key="11">
    <source>
        <dbReference type="PROSITE" id="PS51192"/>
    </source>
</evidence>
<dbReference type="InterPro" id="IPR038718">
    <property type="entry name" value="SNF2-like_sf"/>
</dbReference>
<dbReference type="PANTHER" id="PTHR45685">
    <property type="entry name" value="HELICASE SRCAP-RELATED"/>
    <property type="match status" value="1"/>
</dbReference>
<evidence type="ECO:0000256" key="1">
    <source>
        <dbReference type="ARBA" id="ARBA00004123"/>
    </source>
</evidence>
<proteinExistence type="inferred from homology"/>
<keyword evidence="5" id="KW-0347">Helicase</keyword>
<feature type="region of interest" description="Disordered" evidence="10">
    <location>
        <begin position="1386"/>
        <end position="1447"/>
    </location>
</feature>
<dbReference type="Gene3D" id="1.20.120.850">
    <property type="entry name" value="SWI2/SNF2 ATPases, N-terminal domain"/>
    <property type="match status" value="1"/>
</dbReference>
<dbReference type="WBParaSite" id="Pan_g13597.t1">
    <property type="protein sequence ID" value="Pan_g13597.t1"/>
    <property type="gene ID" value="Pan_g13597"/>
</dbReference>
<dbReference type="SMART" id="SM00487">
    <property type="entry name" value="DEXDc"/>
    <property type="match status" value="1"/>
</dbReference>
<dbReference type="Pfam" id="PF00176">
    <property type="entry name" value="SNF2-rel_dom"/>
    <property type="match status" value="1"/>
</dbReference>
<dbReference type="FunFam" id="3.40.50.10810:FF:000005">
    <property type="entry name" value="Photoperiod-independent early flowering 1"/>
    <property type="match status" value="1"/>
</dbReference>
<comment type="subcellular location">
    <subcellularLocation>
        <location evidence="1">Nucleus</location>
    </subcellularLocation>
</comment>
<dbReference type="SMART" id="SM00490">
    <property type="entry name" value="HELICc"/>
    <property type="match status" value="1"/>
</dbReference>
<evidence type="ECO:0000256" key="8">
    <source>
        <dbReference type="ARBA" id="ARBA00023125"/>
    </source>
</evidence>
<feature type="compositionally biased region" description="Basic and acidic residues" evidence="10">
    <location>
        <begin position="483"/>
        <end position="497"/>
    </location>
</feature>
<feature type="region of interest" description="Disordered" evidence="10">
    <location>
        <begin position="390"/>
        <end position="593"/>
    </location>
</feature>
<keyword evidence="3" id="KW-0547">Nucleotide-binding</keyword>
<feature type="compositionally biased region" description="Acidic residues" evidence="10">
    <location>
        <begin position="1391"/>
        <end position="1407"/>
    </location>
</feature>
<dbReference type="GO" id="GO:0004386">
    <property type="term" value="F:helicase activity"/>
    <property type="evidence" value="ECO:0007669"/>
    <property type="project" value="UniProtKB-KW"/>
</dbReference>
<keyword evidence="4" id="KW-0378">Hydrolase</keyword>
<protein>
    <submittedName>
        <fullName evidence="14">Helicase ATP-binding domain-containing protein</fullName>
    </submittedName>
</protein>
<dbReference type="Proteomes" id="UP000492821">
    <property type="component" value="Unassembled WGS sequence"/>
</dbReference>
<feature type="region of interest" description="Disordered" evidence="10">
    <location>
        <begin position="135"/>
        <end position="184"/>
    </location>
</feature>
<comment type="similarity">
    <text evidence="2">Belongs to the SNF2/RAD54 helicase family. SWR1 subfamily.</text>
</comment>
<sequence>MLTTGIQAGSLSEPVKEVVEKPMEVDVVDDAIPGPSHVAEVFDFIEDIKKEKQSKLPQAERGEFPNFRYKPSLLLDVLEDIQSGDRRDRVDDLIDGVTECPHPYSIVEDEDLAYSKIKDRFRDLIGGGVARLGEGGGATIATSSTSTLVSESTARSSTDPGPSSDTPTDPQKTEEAPEVLDSYGLPPLSEKDLQIVTRARQLNDECGLFADLREFLPPAPKPKTVVYFMDSFLKEQAYIGKEQRLLVKYQKKLARRTAVDTAKVAQNKYRSVEQQAKRDEAMARKGAAFIASLVSNYWSKHRALLDVYEQKLLEDAKAKRLESQLLTVIDRSSTLTQMMIPGLLPETEEEPEKKNKIVKQLLNQPEDMDDFLASLPAEYLASIGITSPIKPQSSRLAEEFGSDESENETETEHTESRPSSSRSNAEPPTSPESSASAGRRRSTRIRSGPFAVSNESTSTNGDSKTLKPQTSRDSAVSQSPERSASESTDKKPSESKPEVNGNGNGVSERKQSLRKRTHSSPETAPIPSKLAKLEETVAQTVSTNGCPETEMTDDSGRASSPRSIPETLATATSSSTVTVVKDEKPPEAPVAMRDEEMNDLARKADSFMPTGNTYDTAKVRTLVPSLLDAKLREYQHIGLDWLSSLFENSLNGILADEMGLGKTVQTIAFLAHLAENKNIWGPHLIVVPTSVLLNWEREFKRFCPSLKVLTYFGSMKERSEKRKGWKKPNSFNVCITSYDLYIRDTRMFKWRAWQCLVLDEAHNIKNSKSLRWNKLLSLRTRIRLLLTGTPLQNNLMELWSLLYFLMPSVFASEDDFKNWFNDPMNAMIDGSAEYNVKIVDKLHTVLRPFILRRLKSEVEKQMPLKLERVIHCPLARIQRNMYNEFIRQKSTIDSIRGGSAVSVMNIIMQLRKCCNHPNLFYPIGCSAPTALPALRLSYPGTLQEVDATPVEPAFAMLKSGLIDETENLVSLPPKSRFLTTSINCHYVCKTAPQPLQIVHRKVFTRLRILHESVPEVVSPKMQWLWRVTKPIRDELENPHFMVQGHIYEPLALKVRILQRKLVRMFSFPTSPVFAPFPTSSTVSAITPIEELACDRMLESEDELVSHVHYATPIQYPDPKLVELDCGKLRMLAKLLRELNAGGHRCLIFTQMSRMLDILEVFLSHHKYAYFRLDGSTPIQQRQILMDRFNTDPRIFAFILSTRSGGVGMNLTGADTVVFYDSDWNPTMDAQAQDRCHRIGQTRNVLIYRLISSHTIEENILKKAMHKRRLGEMTLDEGEFTPKAATENMRELFQGEEALEDVLVDAKLDVGGGDLEKAMFRVEDQDDVKAAEELRKELGEEKKQTTDGFLEELLNELNPVERYSFLLYRDEHIAEIEERLRAVEVVPASEADSADENALDSDDDEEAVAAESGKSTPLPPPKPPKILKVLPKRGSAVVSDRKKRVRFN</sequence>
<keyword evidence="9" id="KW-0539">Nucleus</keyword>
<dbReference type="GO" id="GO:0005524">
    <property type="term" value="F:ATP binding"/>
    <property type="evidence" value="ECO:0007669"/>
    <property type="project" value="UniProtKB-KW"/>
</dbReference>
<dbReference type="InterPro" id="IPR049730">
    <property type="entry name" value="SNF2/RAD54-like_C"/>
</dbReference>
<dbReference type="GO" id="GO:0006338">
    <property type="term" value="P:chromatin remodeling"/>
    <property type="evidence" value="ECO:0007669"/>
    <property type="project" value="TreeGrafter"/>
</dbReference>
<feature type="compositionally biased region" description="Low complexity" evidence="10">
    <location>
        <begin position="423"/>
        <end position="437"/>
    </location>
</feature>
<organism evidence="13 14">
    <name type="scientific">Panagrellus redivivus</name>
    <name type="common">Microworm</name>
    <dbReference type="NCBI Taxonomy" id="6233"/>
    <lineage>
        <taxon>Eukaryota</taxon>
        <taxon>Metazoa</taxon>
        <taxon>Ecdysozoa</taxon>
        <taxon>Nematoda</taxon>
        <taxon>Chromadorea</taxon>
        <taxon>Rhabditida</taxon>
        <taxon>Tylenchina</taxon>
        <taxon>Panagrolaimomorpha</taxon>
        <taxon>Panagrolaimoidea</taxon>
        <taxon>Panagrolaimidae</taxon>
        <taxon>Panagrellus</taxon>
    </lineage>
</organism>
<dbReference type="PROSITE" id="PS51194">
    <property type="entry name" value="HELICASE_CTER"/>
    <property type="match status" value="1"/>
</dbReference>
<dbReference type="CDD" id="cd18003">
    <property type="entry name" value="DEXQc_SRCAP"/>
    <property type="match status" value="1"/>
</dbReference>
<feature type="compositionally biased region" description="Low complexity" evidence="10">
    <location>
        <begin position="139"/>
        <end position="170"/>
    </location>
</feature>
<evidence type="ECO:0000313" key="13">
    <source>
        <dbReference type="Proteomes" id="UP000492821"/>
    </source>
</evidence>
<evidence type="ECO:0000256" key="3">
    <source>
        <dbReference type="ARBA" id="ARBA00022741"/>
    </source>
</evidence>
<dbReference type="InterPro" id="IPR001650">
    <property type="entry name" value="Helicase_C-like"/>
</dbReference>
<dbReference type="Pfam" id="PF00271">
    <property type="entry name" value="Helicase_C"/>
    <property type="match status" value="1"/>
</dbReference>
<evidence type="ECO:0000256" key="9">
    <source>
        <dbReference type="ARBA" id="ARBA00023242"/>
    </source>
</evidence>
<dbReference type="GO" id="GO:0003677">
    <property type="term" value="F:DNA binding"/>
    <property type="evidence" value="ECO:0007669"/>
    <property type="project" value="UniProtKB-KW"/>
</dbReference>
<dbReference type="InterPro" id="IPR050520">
    <property type="entry name" value="INO80/SWR1_helicase"/>
</dbReference>
<feature type="domain" description="Helicase C-terminal" evidence="12">
    <location>
        <begin position="1130"/>
        <end position="1285"/>
    </location>
</feature>
<accession>A0A7E4UWA2</accession>
<dbReference type="InterPro" id="IPR000330">
    <property type="entry name" value="SNF2_N"/>
</dbReference>
<dbReference type="Gene3D" id="3.40.50.300">
    <property type="entry name" value="P-loop containing nucleotide triphosphate hydrolases"/>
    <property type="match status" value="1"/>
</dbReference>
<evidence type="ECO:0000256" key="7">
    <source>
        <dbReference type="ARBA" id="ARBA00022853"/>
    </source>
</evidence>
<evidence type="ECO:0000256" key="5">
    <source>
        <dbReference type="ARBA" id="ARBA00022806"/>
    </source>
</evidence>
<name>A0A7E4UWA2_PANRE</name>
<dbReference type="CDD" id="cd18793">
    <property type="entry name" value="SF2_C_SNF"/>
    <property type="match status" value="1"/>
</dbReference>
<keyword evidence="7" id="KW-0156">Chromatin regulator</keyword>